<dbReference type="Gene3D" id="3.30.450.20">
    <property type="entry name" value="PAS domain"/>
    <property type="match status" value="3"/>
</dbReference>
<keyword evidence="12" id="KW-1185">Reference proteome</keyword>
<dbReference type="SMART" id="SM00388">
    <property type="entry name" value="HisKA"/>
    <property type="match status" value="1"/>
</dbReference>
<dbReference type="SUPFAM" id="SSF55785">
    <property type="entry name" value="PYP-like sensor domain (PAS domain)"/>
    <property type="match status" value="3"/>
</dbReference>
<accession>A0ABU6P504</accession>
<feature type="domain" description="PAS" evidence="10">
    <location>
        <begin position="262"/>
        <end position="332"/>
    </location>
</feature>
<dbReference type="CDD" id="cd00082">
    <property type="entry name" value="HisKA"/>
    <property type="match status" value="1"/>
</dbReference>
<dbReference type="SMART" id="SM00091">
    <property type="entry name" value="PAS"/>
    <property type="match status" value="3"/>
</dbReference>
<dbReference type="EC" id="2.7.13.3" evidence="2"/>
<dbReference type="SMART" id="SM00387">
    <property type="entry name" value="HATPase_c"/>
    <property type="match status" value="1"/>
</dbReference>
<dbReference type="InterPro" id="IPR005467">
    <property type="entry name" value="His_kinase_dom"/>
</dbReference>
<dbReference type="InterPro" id="IPR003661">
    <property type="entry name" value="HisK_dim/P_dom"/>
</dbReference>
<proteinExistence type="predicted"/>
<dbReference type="InterPro" id="IPR013767">
    <property type="entry name" value="PAS_fold"/>
</dbReference>
<gene>
    <name evidence="11" type="ORF">P9271_20820</name>
</gene>
<name>A0ABU6P504_9BACI</name>
<dbReference type="PRINTS" id="PR00344">
    <property type="entry name" value="BCTRLSENSOR"/>
</dbReference>
<reference evidence="11 12" key="1">
    <citation type="submission" date="2023-03" db="EMBL/GenBank/DDBJ databases">
        <title>Bacillus Genome Sequencing.</title>
        <authorList>
            <person name="Dunlap C."/>
        </authorList>
    </citation>
    <scope>NUCLEOTIDE SEQUENCE [LARGE SCALE GENOMIC DNA]</scope>
    <source>
        <strain evidence="11 12">NRS-1717</strain>
    </source>
</reference>
<dbReference type="InterPro" id="IPR003594">
    <property type="entry name" value="HATPase_dom"/>
</dbReference>
<feature type="domain" description="PAS" evidence="10">
    <location>
        <begin position="20"/>
        <end position="58"/>
    </location>
</feature>
<dbReference type="InterPro" id="IPR013655">
    <property type="entry name" value="PAS_fold_3"/>
</dbReference>
<comment type="caution">
    <text evidence="11">The sequence shown here is derived from an EMBL/GenBank/DDBJ whole genome shotgun (WGS) entry which is preliminary data.</text>
</comment>
<dbReference type="RefSeq" id="WP_327998168.1">
    <property type="nucleotide sequence ID" value="NZ_JARTFS010000018.1"/>
</dbReference>
<dbReference type="CDD" id="cd00130">
    <property type="entry name" value="PAS"/>
    <property type="match status" value="3"/>
</dbReference>
<dbReference type="EMBL" id="JARTFS010000018">
    <property type="protein sequence ID" value="MED4403757.1"/>
    <property type="molecule type" value="Genomic_DNA"/>
</dbReference>
<dbReference type="InterPro" id="IPR000014">
    <property type="entry name" value="PAS"/>
</dbReference>
<evidence type="ECO:0000256" key="8">
    <source>
        <dbReference type="ARBA" id="ARBA00023012"/>
    </source>
</evidence>
<dbReference type="Gene3D" id="1.10.287.130">
    <property type="match status" value="1"/>
</dbReference>
<dbReference type="PROSITE" id="PS50112">
    <property type="entry name" value="PAS"/>
    <property type="match status" value="2"/>
</dbReference>
<dbReference type="Pfam" id="PF02518">
    <property type="entry name" value="HATPase_c"/>
    <property type="match status" value="1"/>
</dbReference>
<keyword evidence="5" id="KW-0547">Nucleotide-binding</keyword>
<dbReference type="InterPro" id="IPR004358">
    <property type="entry name" value="Sig_transdc_His_kin-like_C"/>
</dbReference>
<dbReference type="PANTHER" id="PTHR43065:SF34">
    <property type="entry name" value="SPORULATION KINASE A"/>
    <property type="match status" value="1"/>
</dbReference>
<evidence type="ECO:0000256" key="6">
    <source>
        <dbReference type="ARBA" id="ARBA00022777"/>
    </source>
</evidence>
<dbReference type="NCBIfam" id="TIGR00229">
    <property type="entry name" value="sensory_box"/>
    <property type="match status" value="3"/>
</dbReference>
<dbReference type="Proteomes" id="UP001342826">
    <property type="component" value="Unassembled WGS sequence"/>
</dbReference>
<evidence type="ECO:0000256" key="7">
    <source>
        <dbReference type="ARBA" id="ARBA00022840"/>
    </source>
</evidence>
<dbReference type="PANTHER" id="PTHR43065">
    <property type="entry name" value="SENSOR HISTIDINE KINASE"/>
    <property type="match status" value="1"/>
</dbReference>
<evidence type="ECO:0000313" key="12">
    <source>
        <dbReference type="Proteomes" id="UP001342826"/>
    </source>
</evidence>
<evidence type="ECO:0000256" key="4">
    <source>
        <dbReference type="ARBA" id="ARBA00022679"/>
    </source>
</evidence>
<feature type="domain" description="Histidine kinase" evidence="9">
    <location>
        <begin position="399"/>
        <end position="602"/>
    </location>
</feature>
<evidence type="ECO:0000259" key="9">
    <source>
        <dbReference type="PROSITE" id="PS50109"/>
    </source>
</evidence>
<comment type="catalytic activity">
    <reaction evidence="1">
        <text>ATP + protein L-histidine = ADP + protein N-phospho-L-histidine.</text>
        <dbReference type="EC" id="2.7.13.3"/>
    </reaction>
</comment>
<dbReference type="Pfam" id="PF00989">
    <property type="entry name" value="PAS"/>
    <property type="match status" value="2"/>
</dbReference>
<evidence type="ECO:0000256" key="1">
    <source>
        <dbReference type="ARBA" id="ARBA00000085"/>
    </source>
</evidence>
<dbReference type="InterPro" id="IPR036097">
    <property type="entry name" value="HisK_dim/P_sf"/>
</dbReference>
<evidence type="ECO:0000256" key="2">
    <source>
        <dbReference type="ARBA" id="ARBA00012438"/>
    </source>
</evidence>
<dbReference type="Gene3D" id="3.30.565.10">
    <property type="entry name" value="Histidine kinase-like ATPase, C-terminal domain"/>
    <property type="match status" value="1"/>
</dbReference>
<evidence type="ECO:0000256" key="3">
    <source>
        <dbReference type="ARBA" id="ARBA00022553"/>
    </source>
</evidence>
<keyword evidence="3" id="KW-0597">Phosphoprotein</keyword>
<dbReference type="SUPFAM" id="SSF55874">
    <property type="entry name" value="ATPase domain of HSP90 chaperone/DNA topoisomerase II/histidine kinase"/>
    <property type="match status" value="1"/>
</dbReference>
<dbReference type="SUPFAM" id="SSF47384">
    <property type="entry name" value="Homodimeric domain of signal transducing histidine kinase"/>
    <property type="match status" value="1"/>
</dbReference>
<dbReference type="Pfam" id="PF08447">
    <property type="entry name" value="PAS_3"/>
    <property type="match status" value="1"/>
</dbReference>
<organism evidence="11 12">
    <name type="scientific">Metabacillus fastidiosus</name>
    <dbReference type="NCBI Taxonomy" id="1458"/>
    <lineage>
        <taxon>Bacteria</taxon>
        <taxon>Bacillati</taxon>
        <taxon>Bacillota</taxon>
        <taxon>Bacilli</taxon>
        <taxon>Bacillales</taxon>
        <taxon>Bacillaceae</taxon>
        <taxon>Metabacillus</taxon>
    </lineage>
</organism>
<evidence type="ECO:0000259" key="10">
    <source>
        <dbReference type="PROSITE" id="PS50112"/>
    </source>
</evidence>
<protein>
    <recommendedName>
        <fullName evidence="2">histidine kinase</fullName>
        <ecNumber evidence="2">2.7.13.3</ecNumber>
    </recommendedName>
</protein>
<sequence>MVQKIMNENNIKEDIDMYAVLSSNGRFQYISSSAIDYIGYTNDELVGKPLKEYVHKEDNFLLESFFFNEHHLYPCSFRFISKSGDYIWFETTVDFIKSKLSNTKDYEVILNMKLCQNNNEIIEEYNQHSETIPQEDQWDLAIDHFIESLPCPTFIMADGKIRSANKSFQKLLGANNKEQLIDSDILTYIDKDYHSIVKNRIVRLKAGLQVGLIEQSWKRMDGSPIDVEIKEAPITYDGEKASIAILLDISSRKRFQQILQKSRERYQLLIQNSIDTIAVIHQGNWVFMNESGVKLFAADDYPNMLGKSIYEYLHECDHEHTTETLKRILDGTSEVEVTKQSWITAKKNTVYTEMVCIPTTYFGEQAVQVILRDLSDRKHAEQLLIRSEKLSVAGQLAAGIAHEIRNPLTAIKGFLQLMQPEKMNVDQYFNIIFSELNRIELILSELLMLAKPQEISYRTSNIVALVKDVATLIETEANLSNVMIEQNYEESALLVNCDENQLKQVFINLLKNAIDAMPKGGTVTLSARVVQQMIEITVQDEGEGMEAEVLNRIGEPFLTTKEKGTGLGLMITYKIIDNHRGSVKIESEVGKGTKFIVSLPVE</sequence>
<keyword evidence="8" id="KW-0902">Two-component regulatory system</keyword>
<evidence type="ECO:0000256" key="5">
    <source>
        <dbReference type="ARBA" id="ARBA00022741"/>
    </source>
</evidence>
<keyword evidence="4" id="KW-0808">Transferase</keyword>
<dbReference type="InterPro" id="IPR036890">
    <property type="entry name" value="HATPase_C_sf"/>
</dbReference>
<dbReference type="InterPro" id="IPR035965">
    <property type="entry name" value="PAS-like_dom_sf"/>
</dbReference>
<keyword evidence="6" id="KW-0418">Kinase</keyword>
<dbReference type="PROSITE" id="PS50109">
    <property type="entry name" value="HIS_KIN"/>
    <property type="match status" value="1"/>
</dbReference>
<dbReference type="Pfam" id="PF00512">
    <property type="entry name" value="HisKA"/>
    <property type="match status" value="1"/>
</dbReference>
<evidence type="ECO:0000313" key="11">
    <source>
        <dbReference type="EMBL" id="MED4403757.1"/>
    </source>
</evidence>
<keyword evidence="7" id="KW-0067">ATP-binding</keyword>